<evidence type="ECO:0000256" key="1">
    <source>
        <dbReference type="SAM" id="MobiDB-lite"/>
    </source>
</evidence>
<feature type="compositionally biased region" description="Basic and acidic residues" evidence="1">
    <location>
        <begin position="45"/>
        <end position="61"/>
    </location>
</feature>
<gene>
    <name evidence="2" type="ORF">FHX73_12643</name>
</gene>
<evidence type="ECO:0000313" key="2">
    <source>
        <dbReference type="EMBL" id="TWF91528.1"/>
    </source>
</evidence>
<dbReference type="AlphaFoldDB" id="A0A561TWN7"/>
<dbReference type="Proteomes" id="UP000317940">
    <property type="component" value="Unassembled WGS sequence"/>
</dbReference>
<dbReference type="Gene3D" id="3.30.43.20">
    <property type="match status" value="1"/>
</dbReference>
<proteinExistence type="predicted"/>
<feature type="region of interest" description="Disordered" evidence="1">
    <location>
        <begin position="45"/>
        <end position="67"/>
    </location>
</feature>
<comment type="caution">
    <text evidence="2">The sequence shown here is derived from an EMBL/GenBank/DDBJ whole genome shotgun (WGS) entry which is preliminary data.</text>
</comment>
<name>A0A561TWN7_9ACTN</name>
<reference evidence="2 3" key="1">
    <citation type="submission" date="2019-06" db="EMBL/GenBank/DDBJ databases">
        <title>Sequencing the genomes of 1000 actinobacteria strains.</title>
        <authorList>
            <person name="Klenk H.-P."/>
        </authorList>
    </citation>
    <scope>NUCLEOTIDE SEQUENCE [LARGE SCALE GENOMIC DNA]</scope>
    <source>
        <strain evidence="2 3">DSM 44826</strain>
    </source>
</reference>
<evidence type="ECO:0008006" key="4">
    <source>
        <dbReference type="Google" id="ProtNLM"/>
    </source>
</evidence>
<sequence length="67" mass="7318">MPMNRQHQGPEFLRDPYPAYAALRDAAPLQRLPGERGGFLVTGDAEAREAFTDPRLSKDTGRPGGPP</sequence>
<keyword evidence="3" id="KW-1185">Reference proteome</keyword>
<dbReference type="EMBL" id="VIWT01000002">
    <property type="protein sequence ID" value="TWF91528.1"/>
    <property type="molecule type" value="Genomic_DNA"/>
</dbReference>
<protein>
    <recommendedName>
        <fullName evidence="4">Cytochrome P450</fullName>
    </recommendedName>
</protein>
<accession>A0A561TWN7</accession>
<organism evidence="2 3">
    <name type="scientific">Kitasatospora viridis</name>
    <dbReference type="NCBI Taxonomy" id="281105"/>
    <lineage>
        <taxon>Bacteria</taxon>
        <taxon>Bacillati</taxon>
        <taxon>Actinomycetota</taxon>
        <taxon>Actinomycetes</taxon>
        <taxon>Kitasatosporales</taxon>
        <taxon>Streptomycetaceae</taxon>
        <taxon>Kitasatospora</taxon>
    </lineage>
</organism>
<evidence type="ECO:0000313" key="3">
    <source>
        <dbReference type="Proteomes" id="UP000317940"/>
    </source>
</evidence>